<feature type="domain" description="Cupin type-1" evidence="3">
    <location>
        <begin position="37"/>
        <end position="194"/>
    </location>
</feature>
<dbReference type="Gene3D" id="2.60.120.10">
    <property type="entry name" value="Jelly Rolls"/>
    <property type="match status" value="2"/>
</dbReference>
<feature type="non-terminal residue" evidence="4">
    <location>
        <position position="1"/>
    </location>
</feature>
<dbReference type="PANTHER" id="PTHR31189:SF7">
    <property type="entry name" value="OS03G0197300 PROTEIN"/>
    <property type="match status" value="1"/>
</dbReference>
<dbReference type="Pfam" id="PF00190">
    <property type="entry name" value="Cupin_1"/>
    <property type="match status" value="1"/>
</dbReference>
<feature type="chain" id="PRO_5023884978" description="Cupin type-1 domain-containing protein" evidence="2">
    <location>
        <begin position="21"/>
        <end position="677"/>
    </location>
</feature>
<evidence type="ECO:0000313" key="5">
    <source>
        <dbReference type="Proteomes" id="UP000324897"/>
    </source>
</evidence>
<dbReference type="Proteomes" id="UP000324897">
    <property type="component" value="Chromosome 5"/>
</dbReference>
<evidence type="ECO:0000259" key="3">
    <source>
        <dbReference type="SMART" id="SM00835"/>
    </source>
</evidence>
<dbReference type="Gramene" id="TVU48066">
    <property type="protein sequence ID" value="TVU48066"/>
    <property type="gene ID" value="EJB05_07688"/>
</dbReference>
<accession>A0A5J9WJG0</accession>
<dbReference type="EMBL" id="RWGY01000004">
    <property type="protein sequence ID" value="TVU48066.1"/>
    <property type="molecule type" value="Genomic_DNA"/>
</dbReference>
<dbReference type="CDD" id="cd02244">
    <property type="entry name" value="cupin_7S_vicilin-like_N"/>
    <property type="match status" value="1"/>
</dbReference>
<dbReference type="OrthoDB" id="1932894at2759"/>
<proteinExistence type="predicted"/>
<feature type="domain" description="Cupin type-1" evidence="3">
    <location>
        <begin position="290"/>
        <end position="511"/>
    </location>
</feature>
<dbReference type="SMART" id="SM00835">
    <property type="entry name" value="Cupin_1"/>
    <property type="match status" value="2"/>
</dbReference>
<dbReference type="InterPro" id="IPR006045">
    <property type="entry name" value="Cupin_1"/>
</dbReference>
<sequence>MATARWLVLLLAVSVAAVLAAGEHERRWRKSGGVGGQVVEKERRRVVAASDAGSVTAVDVADAEGTGYRLHFITMDPGALFLPVQLHADMVFYVHSGRGKITYIEEGSSEQSSLEVERGDVYNFEQGTVLHIRSYPNATRQRLRIYAIFSSEGINADDPRHPRVQAYSSVSNLLKGFELEVLRLGFGVSRRKDYTLCMCMSGSGNRQTQSVQLLIPKVKREMAEAIKSSPSPPSIIPYNPQEKDDDEKSNWGEDIVDALLGVRDPEDFLNKKKKDKHKHKKEKKSKTKTFNFYSGKPDVENCYGWSRTMTNKDLDTLEGSDIGMFVVNLTTVIQAYSVNDPLNICSCADDGNLSWIHLQGSMMGPHWNPKATEIAIVTEGEGIVQTVCPSPSPSPSGRKSRRGHHHGHRWGEPGGRGEEEGEPGGRGDEGHGAACRNSVFRVKEGDVFMVPRFHPMAQMSFNNDSFVFVGFSTHMGQNHPQFLAGKRSVLQAIGKEVLALSLGQMNSSAVEQLLSAQKDSTILSCISCAEELEEKAAEEERRRREEEEGGGKGPGPGEREEEERRQREEEERRREQEEQQRREEEERQRRKEEERARREEEERRRQEEEERAREEEERRREEEEGGGGEGGRGDEPEREEEEERGDEPYRRLFKKLKKHYRAGKRGIFRSGPAEQAL</sequence>
<dbReference type="PANTHER" id="PTHR31189">
    <property type="entry name" value="OS03G0336100 PROTEIN-RELATED"/>
    <property type="match status" value="1"/>
</dbReference>
<feature type="compositionally biased region" description="Basic and acidic residues" evidence="1">
    <location>
        <begin position="562"/>
        <end position="622"/>
    </location>
</feature>
<keyword evidence="5" id="KW-1185">Reference proteome</keyword>
<comment type="caution">
    <text evidence="4">The sequence shown here is derived from an EMBL/GenBank/DDBJ whole genome shotgun (WGS) entry which is preliminary data.</text>
</comment>
<dbReference type="AlphaFoldDB" id="A0A5J9WJG0"/>
<feature type="compositionally biased region" description="Acidic residues" evidence="1">
    <location>
        <begin position="636"/>
        <end position="645"/>
    </location>
</feature>
<dbReference type="InterPro" id="IPR011051">
    <property type="entry name" value="RmlC_Cupin_sf"/>
</dbReference>
<dbReference type="SUPFAM" id="SSF51182">
    <property type="entry name" value="RmlC-like cupins"/>
    <property type="match status" value="2"/>
</dbReference>
<protein>
    <recommendedName>
        <fullName evidence="3">Cupin type-1 domain-containing protein</fullName>
    </recommendedName>
</protein>
<evidence type="ECO:0000313" key="4">
    <source>
        <dbReference type="EMBL" id="TVU48066.1"/>
    </source>
</evidence>
<feature type="compositionally biased region" description="Basic and acidic residues" evidence="1">
    <location>
        <begin position="409"/>
        <end position="431"/>
    </location>
</feature>
<feature type="compositionally biased region" description="Basic residues" evidence="1">
    <location>
        <begin position="398"/>
        <end position="408"/>
    </location>
</feature>
<keyword evidence="2" id="KW-0732">Signal</keyword>
<reference evidence="4 5" key="1">
    <citation type="journal article" date="2019" name="Sci. Rep.">
        <title>A high-quality genome of Eragrostis curvula grass provides insights into Poaceae evolution and supports new strategies to enhance forage quality.</title>
        <authorList>
            <person name="Carballo J."/>
            <person name="Santos B.A.C.M."/>
            <person name="Zappacosta D."/>
            <person name="Garbus I."/>
            <person name="Selva J.P."/>
            <person name="Gallo C.A."/>
            <person name="Diaz A."/>
            <person name="Albertini E."/>
            <person name="Caccamo M."/>
            <person name="Echenique V."/>
        </authorList>
    </citation>
    <scope>NUCLEOTIDE SEQUENCE [LARGE SCALE GENOMIC DNA]</scope>
    <source>
        <strain evidence="5">cv. Victoria</strain>
        <tissue evidence="4">Leaf</tissue>
    </source>
</reference>
<feature type="compositionally biased region" description="Basic and acidic residues" evidence="1">
    <location>
        <begin position="537"/>
        <end position="550"/>
    </location>
</feature>
<feature type="region of interest" description="Disordered" evidence="1">
    <location>
        <begin position="386"/>
        <end position="433"/>
    </location>
</feature>
<feature type="signal peptide" evidence="2">
    <location>
        <begin position="1"/>
        <end position="20"/>
    </location>
</feature>
<feature type="region of interest" description="Disordered" evidence="1">
    <location>
        <begin position="224"/>
        <end position="249"/>
    </location>
</feature>
<name>A0A5J9WJG0_9POAL</name>
<feature type="region of interest" description="Disordered" evidence="1">
    <location>
        <begin position="537"/>
        <end position="651"/>
    </location>
</feature>
<organism evidence="4 5">
    <name type="scientific">Eragrostis curvula</name>
    <name type="common">weeping love grass</name>
    <dbReference type="NCBI Taxonomy" id="38414"/>
    <lineage>
        <taxon>Eukaryota</taxon>
        <taxon>Viridiplantae</taxon>
        <taxon>Streptophyta</taxon>
        <taxon>Embryophyta</taxon>
        <taxon>Tracheophyta</taxon>
        <taxon>Spermatophyta</taxon>
        <taxon>Magnoliopsida</taxon>
        <taxon>Liliopsida</taxon>
        <taxon>Poales</taxon>
        <taxon>Poaceae</taxon>
        <taxon>PACMAD clade</taxon>
        <taxon>Chloridoideae</taxon>
        <taxon>Eragrostideae</taxon>
        <taxon>Eragrostidinae</taxon>
        <taxon>Eragrostis</taxon>
    </lineage>
</organism>
<gene>
    <name evidence="4" type="ORF">EJB05_07688</name>
</gene>
<dbReference type="InterPro" id="IPR014710">
    <property type="entry name" value="RmlC-like_jellyroll"/>
</dbReference>
<evidence type="ECO:0000256" key="2">
    <source>
        <dbReference type="SAM" id="SignalP"/>
    </source>
</evidence>
<dbReference type="CDD" id="cd02245">
    <property type="entry name" value="cupin_7S_vicilin-like_C"/>
    <property type="match status" value="1"/>
</dbReference>
<evidence type="ECO:0000256" key="1">
    <source>
        <dbReference type="SAM" id="MobiDB-lite"/>
    </source>
</evidence>
<dbReference type="InterPro" id="IPR050253">
    <property type="entry name" value="Seed_Storage-Functional"/>
</dbReference>